<dbReference type="Pfam" id="PF00078">
    <property type="entry name" value="RVT_1"/>
    <property type="match status" value="1"/>
</dbReference>
<name>A0A2I0TEE2_LIMLA</name>
<dbReference type="PANTHER" id="PTHR33332">
    <property type="entry name" value="REVERSE TRANSCRIPTASE DOMAIN-CONTAINING PROTEIN"/>
    <property type="match status" value="1"/>
</dbReference>
<sequence length="336" mass="37722">MRESLMGEKLRMCLGMVRNGQKDHPGNSRPVRLTLVPGKVMEQIILSAVLWHMKDNQEIRPIWHGFMKGRSCLTNLISFYDNVTCLVDEGQAVGVIYLDFSKTFDSVSYSTLGETGCPWLGWVYSVLGEKLAGGRAQRVVVNGVKSSWWLVTSGVPQGLVLGLVLFNIFINDLDEGIECTLSKVADATNLGGSVDLPEGRKALQRDLDKLDRWVKANGMRFNKAKCWVLPLGHTNAMNATGWGKSGWSCLAEKDLGVVGQQPAEYEPAVCPGGQECPKHHGLYQFWAPHYKKDLVVLEHVQRRSTELVKGLENKPCEERLRELVVFILEKRRLRTW</sequence>
<dbReference type="EMBL" id="KZ511723">
    <property type="protein sequence ID" value="PKU32152.1"/>
    <property type="molecule type" value="Genomic_DNA"/>
</dbReference>
<dbReference type="CDD" id="cd01650">
    <property type="entry name" value="RT_nLTR_like"/>
    <property type="match status" value="1"/>
</dbReference>
<reference evidence="3" key="2">
    <citation type="submission" date="2017-12" db="EMBL/GenBank/DDBJ databases">
        <title>Genome sequence of the Bar-tailed Godwit (Limosa lapponica baueri).</title>
        <authorList>
            <person name="Lima N.C.B."/>
            <person name="Parody-Merino A.M."/>
            <person name="Battley P.F."/>
            <person name="Fidler A.E."/>
            <person name="Prosdocimi F."/>
        </authorList>
    </citation>
    <scope>NUCLEOTIDE SEQUENCE [LARGE SCALE GENOMIC DNA]</scope>
</reference>
<feature type="domain" description="Reverse transcriptase" evidence="1">
    <location>
        <begin position="22"/>
        <end position="228"/>
    </location>
</feature>
<dbReference type="AlphaFoldDB" id="A0A2I0TEE2"/>
<reference evidence="3" key="1">
    <citation type="submission" date="2017-11" db="EMBL/GenBank/DDBJ databases">
        <authorList>
            <person name="Lima N.C."/>
            <person name="Parody-Merino A.M."/>
            <person name="Battley P.F."/>
            <person name="Fidler A.E."/>
            <person name="Prosdocimi F."/>
        </authorList>
    </citation>
    <scope>NUCLEOTIDE SEQUENCE [LARGE SCALE GENOMIC DNA]</scope>
</reference>
<proteinExistence type="predicted"/>
<dbReference type="InterPro" id="IPR000477">
    <property type="entry name" value="RT_dom"/>
</dbReference>
<evidence type="ECO:0000313" key="3">
    <source>
        <dbReference type="Proteomes" id="UP000233556"/>
    </source>
</evidence>
<gene>
    <name evidence="2" type="ORF">llap_17543</name>
</gene>
<dbReference type="Proteomes" id="UP000233556">
    <property type="component" value="Unassembled WGS sequence"/>
</dbReference>
<evidence type="ECO:0000259" key="1">
    <source>
        <dbReference type="Pfam" id="PF00078"/>
    </source>
</evidence>
<dbReference type="OrthoDB" id="10063195at2759"/>
<accession>A0A2I0TEE2</accession>
<organism evidence="2 3">
    <name type="scientific">Limosa lapponica baueri</name>
    <dbReference type="NCBI Taxonomy" id="1758121"/>
    <lineage>
        <taxon>Eukaryota</taxon>
        <taxon>Metazoa</taxon>
        <taxon>Chordata</taxon>
        <taxon>Craniata</taxon>
        <taxon>Vertebrata</taxon>
        <taxon>Euteleostomi</taxon>
        <taxon>Archelosauria</taxon>
        <taxon>Archosauria</taxon>
        <taxon>Dinosauria</taxon>
        <taxon>Saurischia</taxon>
        <taxon>Theropoda</taxon>
        <taxon>Coelurosauria</taxon>
        <taxon>Aves</taxon>
        <taxon>Neognathae</taxon>
        <taxon>Neoaves</taxon>
        <taxon>Charadriiformes</taxon>
        <taxon>Scolopacidae</taxon>
        <taxon>Limosa</taxon>
    </lineage>
</organism>
<evidence type="ECO:0000313" key="2">
    <source>
        <dbReference type="EMBL" id="PKU32152.1"/>
    </source>
</evidence>
<protein>
    <recommendedName>
        <fullName evidence="1">Reverse transcriptase domain-containing protein</fullName>
    </recommendedName>
</protein>
<keyword evidence="3" id="KW-1185">Reference proteome</keyword>